<evidence type="ECO:0000256" key="8">
    <source>
        <dbReference type="SAM" id="Phobius"/>
    </source>
</evidence>
<protein>
    <submittedName>
        <fullName evidence="9">Bacterial type II secretion-trafficking system protein</fullName>
    </submittedName>
</protein>
<dbReference type="FunCoup" id="U2E030">
    <property type="interactions" value="7"/>
</dbReference>
<evidence type="ECO:0000313" key="10">
    <source>
        <dbReference type="Proteomes" id="UP000005707"/>
    </source>
</evidence>
<dbReference type="GO" id="GO:0030420">
    <property type="term" value="P:establishment of competence for transformation"/>
    <property type="evidence" value="ECO:0007669"/>
    <property type="project" value="InterPro"/>
</dbReference>
<dbReference type="AlphaFoldDB" id="U2E030"/>
<keyword evidence="2" id="KW-1003">Cell membrane</keyword>
<evidence type="ECO:0000256" key="7">
    <source>
        <dbReference type="ARBA" id="ARBA00043982"/>
    </source>
</evidence>
<comment type="subcellular location">
    <subcellularLocation>
        <location evidence="1">Cell membrane</location>
        <topology evidence="1">Single-pass membrane protein</topology>
    </subcellularLocation>
</comment>
<accession>U2E030</accession>
<dbReference type="InterPro" id="IPR012902">
    <property type="entry name" value="N_methyl_site"/>
</dbReference>
<dbReference type="InParanoid" id="U2E030"/>
<evidence type="ECO:0000256" key="6">
    <source>
        <dbReference type="ARBA" id="ARBA00023136"/>
    </source>
</evidence>
<evidence type="ECO:0000256" key="2">
    <source>
        <dbReference type="ARBA" id="ARBA00022475"/>
    </source>
</evidence>
<proteinExistence type="inferred from homology"/>
<dbReference type="EMBL" id="AFNU02000001">
    <property type="protein sequence ID" value="ERJ13787.1"/>
    <property type="molecule type" value="Genomic_DNA"/>
</dbReference>
<dbReference type="GO" id="GO:0005886">
    <property type="term" value="C:plasma membrane"/>
    <property type="evidence" value="ECO:0007669"/>
    <property type="project" value="UniProtKB-SubCell"/>
</dbReference>
<dbReference type="Gene3D" id="3.30.700.10">
    <property type="entry name" value="Glycoprotein, Type 4 Pilin"/>
    <property type="match status" value="1"/>
</dbReference>
<dbReference type="RefSeq" id="WP_008826106.1">
    <property type="nucleotide sequence ID" value="NZ_AFNU02000001.1"/>
</dbReference>
<keyword evidence="10" id="KW-1185">Reference proteome</keyword>
<dbReference type="SUPFAM" id="SSF54523">
    <property type="entry name" value="Pili subunits"/>
    <property type="match status" value="1"/>
</dbReference>
<organism evidence="9 10">
    <name type="scientific">Haloplasma contractile SSD-17B</name>
    <dbReference type="NCBI Taxonomy" id="1033810"/>
    <lineage>
        <taxon>Bacteria</taxon>
        <taxon>Bacillati</taxon>
        <taxon>Mycoplasmatota</taxon>
        <taxon>Mollicutes</taxon>
        <taxon>Haloplasmatales</taxon>
        <taxon>Haloplasmataceae</taxon>
        <taxon>Haloplasma</taxon>
    </lineage>
</organism>
<sequence length="102" mass="11269">MNKKGFTLSEMLIVLVIISSLMYLIIPNLTESMKKAEESSCDSYKQLVQSQIEAYKMDTGIDVTSIDVLVTNNYIKSNTCPNGDLLTIIDGLVTEDTTTLTP</sequence>
<reference evidence="9 10" key="1">
    <citation type="journal article" date="2011" name="J. Bacteriol.">
        <title>Genome sequence of Haloplasma contractile, an unusual contractile bacterium from a deep-sea anoxic brine lake.</title>
        <authorList>
            <person name="Antunes A."/>
            <person name="Alam I."/>
            <person name="El Dorry H."/>
            <person name="Siam R."/>
            <person name="Robertson A."/>
            <person name="Bajic V.B."/>
            <person name="Stingl U."/>
        </authorList>
    </citation>
    <scope>NUCLEOTIDE SEQUENCE [LARGE SCALE GENOMIC DNA]</scope>
    <source>
        <strain evidence="9 10">SSD-17B</strain>
    </source>
</reference>
<dbReference type="STRING" id="1033810.HLPCO_000453"/>
<keyword evidence="3" id="KW-0488">Methylation</keyword>
<keyword evidence="6 8" id="KW-0472">Membrane</keyword>
<gene>
    <name evidence="9" type="ORF">HLPCO_000453</name>
</gene>
<dbReference type="OrthoDB" id="9808177at2"/>
<dbReference type="NCBIfam" id="NF040999">
    <property type="entry name" value="pilin_ComGC"/>
    <property type="match status" value="1"/>
</dbReference>
<comment type="similarity">
    <text evidence="7">Belongs to the ComGC family.</text>
</comment>
<dbReference type="NCBIfam" id="TIGR02532">
    <property type="entry name" value="IV_pilin_GFxxxE"/>
    <property type="match status" value="1"/>
</dbReference>
<dbReference type="InterPro" id="IPR016940">
    <property type="entry name" value="ComGC"/>
</dbReference>
<evidence type="ECO:0000256" key="3">
    <source>
        <dbReference type="ARBA" id="ARBA00022481"/>
    </source>
</evidence>
<dbReference type="Proteomes" id="UP000005707">
    <property type="component" value="Unassembled WGS sequence"/>
</dbReference>
<dbReference type="InterPro" id="IPR045584">
    <property type="entry name" value="Pilin-like"/>
</dbReference>
<keyword evidence="4 8" id="KW-0812">Transmembrane</keyword>
<dbReference type="Pfam" id="PF07963">
    <property type="entry name" value="N_methyl"/>
    <property type="match status" value="1"/>
</dbReference>
<dbReference type="GO" id="GO:0015627">
    <property type="term" value="C:type II protein secretion system complex"/>
    <property type="evidence" value="ECO:0007669"/>
    <property type="project" value="InterPro"/>
</dbReference>
<comment type="caution">
    <text evidence="9">The sequence shown here is derived from an EMBL/GenBank/DDBJ whole genome shotgun (WGS) entry which is preliminary data.</text>
</comment>
<reference evidence="9 10" key="2">
    <citation type="journal article" date="2013" name="PLoS ONE">
        <title>INDIGO - INtegrated Data Warehouse of MIcrobial GenOmes with Examples from the Red Sea Extremophiles.</title>
        <authorList>
            <person name="Alam I."/>
            <person name="Antunes A."/>
            <person name="Kamau A.A."/>
            <person name="Ba Alawi W."/>
            <person name="Kalkatawi M."/>
            <person name="Stingl U."/>
            <person name="Bajic V.B."/>
        </authorList>
    </citation>
    <scope>NUCLEOTIDE SEQUENCE [LARGE SCALE GENOMIC DNA]</scope>
    <source>
        <strain evidence="9 10">SSD-17B</strain>
    </source>
</reference>
<evidence type="ECO:0000256" key="1">
    <source>
        <dbReference type="ARBA" id="ARBA00004162"/>
    </source>
</evidence>
<dbReference type="GO" id="GO:0015628">
    <property type="term" value="P:protein secretion by the type II secretion system"/>
    <property type="evidence" value="ECO:0007669"/>
    <property type="project" value="InterPro"/>
</dbReference>
<evidence type="ECO:0000256" key="5">
    <source>
        <dbReference type="ARBA" id="ARBA00022989"/>
    </source>
</evidence>
<dbReference type="InterPro" id="IPR000983">
    <property type="entry name" value="Bac_GSPG_pilin"/>
</dbReference>
<keyword evidence="5 8" id="KW-1133">Transmembrane helix</keyword>
<evidence type="ECO:0000313" key="9">
    <source>
        <dbReference type="EMBL" id="ERJ13787.1"/>
    </source>
</evidence>
<dbReference type="PRINTS" id="PR00813">
    <property type="entry name" value="BCTERIALGSPG"/>
</dbReference>
<dbReference type="eggNOG" id="COG4537">
    <property type="taxonomic scope" value="Bacteria"/>
</dbReference>
<evidence type="ECO:0000256" key="4">
    <source>
        <dbReference type="ARBA" id="ARBA00022692"/>
    </source>
</evidence>
<name>U2E030_9MOLU</name>
<feature type="transmembrane region" description="Helical" evidence="8">
    <location>
        <begin position="6"/>
        <end position="26"/>
    </location>
</feature>